<dbReference type="AlphaFoldDB" id="A0A392QMP1"/>
<dbReference type="GO" id="GO:0003993">
    <property type="term" value="F:acid phosphatase activity"/>
    <property type="evidence" value="ECO:0007669"/>
    <property type="project" value="InterPro"/>
</dbReference>
<dbReference type="PANTHER" id="PTHR45778:SF40">
    <property type="entry name" value="PURPLE ACID PHOSPHATASE"/>
    <property type="match status" value="1"/>
</dbReference>
<organism evidence="1 2">
    <name type="scientific">Trifolium medium</name>
    <dbReference type="NCBI Taxonomy" id="97028"/>
    <lineage>
        <taxon>Eukaryota</taxon>
        <taxon>Viridiplantae</taxon>
        <taxon>Streptophyta</taxon>
        <taxon>Embryophyta</taxon>
        <taxon>Tracheophyta</taxon>
        <taxon>Spermatophyta</taxon>
        <taxon>Magnoliopsida</taxon>
        <taxon>eudicotyledons</taxon>
        <taxon>Gunneridae</taxon>
        <taxon>Pentapetalae</taxon>
        <taxon>rosids</taxon>
        <taxon>fabids</taxon>
        <taxon>Fabales</taxon>
        <taxon>Fabaceae</taxon>
        <taxon>Papilionoideae</taxon>
        <taxon>50 kb inversion clade</taxon>
        <taxon>NPAAA clade</taxon>
        <taxon>Hologalegina</taxon>
        <taxon>IRL clade</taxon>
        <taxon>Trifolieae</taxon>
        <taxon>Trifolium</taxon>
    </lineage>
</organism>
<dbReference type="EMBL" id="LXQA010148582">
    <property type="protein sequence ID" value="MCI25673.1"/>
    <property type="molecule type" value="Genomic_DNA"/>
</dbReference>
<dbReference type="InterPro" id="IPR008963">
    <property type="entry name" value="Purple_acid_Pase-like_N"/>
</dbReference>
<proteinExistence type="predicted"/>
<protein>
    <submittedName>
        <fullName evidence="1">Putative inactive purple acid phosphatase</fullName>
    </submittedName>
</protein>
<accession>A0A392QMP1</accession>
<evidence type="ECO:0000313" key="2">
    <source>
        <dbReference type="Proteomes" id="UP000265520"/>
    </source>
</evidence>
<dbReference type="Proteomes" id="UP000265520">
    <property type="component" value="Unassembled WGS sequence"/>
</dbReference>
<evidence type="ECO:0000313" key="1">
    <source>
        <dbReference type="EMBL" id="MCI25673.1"/>
    </source>
</evidence>
<name>A0A392QMP1_9FABA</name>
<feature type="non-terminal residue" evidence="1">
    <location>
        <position position="1"/>
    </location>
</feature>
<comment type="caution">
    <text evidence="1">The sequence shown here is derived from an EMBL/GenBank/DDBJ whole genome shotgun (WGS) entry which is preliminary data.</text>
</comment>
<dbReference type="GO" id="GO:0046872">
    <property type="term" value="F:metal ion binding"/>
    <property type="evidence" value="ECO:0007669"/>
    <property type="project" value="InterPro"/>
</dbReference>
<sequence length="81" mass="8947">KLVAVSNFIAFANPKAPVYPRLAQGKSWNEMTVTWTSGYDISEAVPFVEWGPKGRKQIQSAAGTLTFNRNSLSTCANRWLA</sequence>
<keyword evidence="2" id="KW-1185">Reference proteome</keyword>
<reference evidence="1 2" key="1">
    <citation type="journal article" date="2018" name="Front. Plant Sci.">
        <title>Red Clover (Trifolium pratense) and Zigzag Clover (T. medium) - A Picture of Genomic Similarities and Differences.</title>
        <authorList>
            <person name="Dluhosova J."/>
            <person name="Istvanek J."/>
            <person name="Nedelnik J."/>
            <person name="Repkova J."/>
        </authorList>
    </citation>
    <scope>NUCLEOTIDE SEQUENCE [LARGE SCALE GENOMIC DNA]</scope>
    <source>
        <strain evidence="2">cv. 10/8</strain>
        <tissue evidence="1">Leaf</tissue>
    </source>
</reference>
<dbReference type="SUPFAM" id="SSF49363">
    <property type="entry name" value="Purple acid phosphatase, N-terminal domain"/>
    <property type="match status" value="1"/>
</dbReference>
<dbReference type="PANTHER" id="PTHR45778">
    <property type="entry name" value="PURPLE ACID PHOSPHATASE-RELATED"/>
    <property type="match status" value="1"/>
</dbReference>